<feature type="region of interest" description="Disordered" evidence="1">
    <location>
        <begin position="82"/>
        <end position="103"/>
    </location>
</feature>
<evidence type="ECO:0000256" key="1">
    <source>
        <dbReference type="SAM" id="MobiDB-lite"/>
    </source>
</evidence>
<evidence type="ECO:0000313" key="2">
    <source>
        <dbReference type="EMBL" id="RZQ65845.1"/>
    </source>
</evidence>
<evidence type="ECO:0008006" key="4">
    <source>
        <dbReference type="Google" id="ProtNLM"/>
    </source>
</evidence>
<dbReference type="AlphaFoldDB" id="A0A4V2EMP7"/>
<dbReference type="EMBL" id="SFCC01000001">
    <property type="protein sequence ID" value="RZQ65845.1"/>
    <property type="molecule type" value="Genomic_DNA"/>
</dbReference>
<sequence>MSGYEVVIEGIRSAGQAAGRVADGLRGVDCAAAVPAGDAGMPGARCVGKLTSLKQAWQGREPRFVGDLDGYAAGMSQAAQTYSSREDAAARDLTVAGQGRRPS</sequence>
<reference evidence="2 3" key="1">
    <citation type="submission" date="2019-02" db="EMBL/GenBank/DDBJ databases">
        <title>Draft genome sequence of Amycolatopsis sp. 8-3EHSu isolated from roots of Suaeda maritima.</title>
        <authorList>
            <person name="Duangmal K."/>
            <person name="Chantavorakit T."/>
        </authorList>
    </citation>
    <scope>NUCLEOTIDE SEQUENCE [LARGE SCALE GENOMIC DNA]</scope>
    <source>
        <strain evidence="2 3">8-3EHSu</strain>
    </source>
</reference>
<organism evidence="2 3">
    <name type="scientific">Amycolatopsis suaedae</name>
    <dbReference type="NCBI Taxonomy" id="2510978"/>
    <lineage>
        <taxon>Bacteria</taxon>
        <taxon>Bacillati</taxon>
        <taxon>Actinomycetota</taxon>
        <taxon>Actinomycetes</taxon>
        <taxon>Pseudonocardiales</taxon>
        <taxon>Pseudonocardiaceae</taxon>
        <taxon>Amycolatopsis</taxon>
    </lineage>
</organism>
<gene>
    <name evidence="2" type="ORF">EWH70_01845</name>
</gene>
<accession>A0A4V2EMP7</accession>
<proteinExistence type="predicted"/>
<comment type="caution">
    <text evidence="2">The sequence shown here is derived from an EMBL/GenBank/DDBJ whole genome shotgun (WGS) entry which is preliminary data.</text>
</comment>
<dbReference type="Proteomes" id="UP000292003">
    <property type="component" value="Unassembled WGS sequence"/>
</dbReference>
<evidence type="ECO:0000313" key="3">
    <source>
        <dbReference type="Proteomes" id="UP000292003"/>
    </source>
</evidence>
<name>A0A4V2EMP7_9PSEU</name>
<protein>
    <recommendedName>
        <fullName evidence="4">Excreted virulence factor EspC, type VII ESX diderm</fullName>
    </recommendedName>
</protein>
<keyword evidence="3" id="KW-1185">Reference proteome</keyword>
<dbReference type="OrthoDB" id="3629109at2"/>